<feature type="non-terminal residue" evidence="1">
    <location>
        <position position="1"/>
    </location>
</feature>
<proteinExistence type="predicted"/>
<name>A0A382DN98_9ZZZZ</name>
<organism evidence="1">
    <name type="scientific">marine metagenome</name>
    <dbReference type="NCBI Taxonomy" id="408172"/>
    <lineage>
        <taxon>unclassified sequences</taxon>
        <taxon>metagenomes</taxon>
        <taxon>ecological metagenomes</taxon>
    </lineage>
</organism>
<protein>
    <recommendedName>
        <fullName evidence="2">Nucleotide-diphospho-sugar transferase domain-containing protein</fullName>
    </recommendedName>
</protein>
<evidence type="ECO:0008006" key="2">
    <source>
        <dbReference type="Google" id="ProtNLM"/>
    </source>
</evidence>
<reference evidence="1" key="1">
    <citation type="submission" date="2018-05" db="EMBL/GenBank/DDBJ databases">
        <authorList>
            <person name="Lanie J.A."/>
            <person name="Ng W.-L."/>
            <person name="Kazmierczak K.M."/>
            <person name="Andrzejewski T.M."/>
            <person name="Davidsen T.M."/>
            <person name="Wayne K.J."/>
            <person name="Tettelin H."/>
            <person name="Glass J.I."/>
            <person name="Rusch D."/>
            <person name="Podicherti R."/>
            <person name="Tsui H.-C.T."/>
            <person name="Winkler M.E."/>
        </authorList>
    </citation>
    <scope>NUCLEOTIDE SEQUENCE</scope>
</reference>
<sequence>NASPYDETMVLDADMLVLENLDHWWKFLNNFELFFTSQVKTYRNEIVTSDFYRKAFTKNNLPNLYCGMHYFKKTKSNFNFFNLVEHIIKNYEVYYKRFIPLHTQNWCSMDVSVSLASNLVNNMNKITSKVDFLTFTHMKSYAQNWKHKTNKWMSYVNPYFDEKCNLKIGNYKQNGIFHYVDPEFLSDDILNKLEANV</sequence>
<evidence type="ECO:0000313" key="1">
    <source>
        <dbReference type="EMBL" id="SVB39868.1"/>
    </source>
</evidence>
<dbReference type="AlphaFoldDB" id="A0A382DN98"/>
<accession>A0A382DN98</accession>
<gene>
    <name evidence="1" type="ORF">METZ01_LOCUS192722</name>
</gene>
<dbReference type="EMBL" id="UINC01040253">
    <property type="protein sequence ID" value="SVB39868.1"/>
    <property type="molecule type" value="Genomic_DNA"/>
</dbReference>